<keyword evidence="3" id="KW-1185">Reference proteome</keyword>
<sequence>MVETAEQLVDNDFLRQFEIKMNGHLAKIEYSLQERKIFLTKLIIPEEINDEGFKKEFIAAVFEQIQDRNLSVMPTCPAIAKFVRSNRKYKRMLPVGVRI</sequence>
<evidence type="ECO:0000313" key="2">
    <source>
        <dbReference type="EMBL" id="SEQ52664.1"/>
    </source>
</evidence>
<dbReference type="AlphaFoldDB" id="A0A1H9GRI0"/>
<dbReference type="EMBL" id="FOFN01000002">
    <property type="protein sequence ID" value="SEQ52664.1"/>
    <property type="molecule type" value="Genomic_DNA"/>
</dbReference>
<dbReference type="PROSITE" id="PS51729">
    <property type="entry name" value="GNAT_YJDJ"/>
    <property type="match status" value="1"/>
</dbReference>
<accession>A0A1H9GRI0</accession>
<evidence type="ECO:0000313" key="3">
    <source>
        <dbReference type="Proteomes" id="UP000198999"/>
    </source>
</evidence>
<reference evidence="2 3" key="1">
    <citation type="submission" date="2016-10" db="EMBL/GenBank/DDBJ databases">
        <authorList>
            <person name="de Groot N.N."/>
        </authorList>
    </citation>
    <scope>NUCLEOTIDE SEQUENCE [LARGE SCALE GENOMIC DNA]</scope>
    <source>
        <strain evidence="2 3">DSM 21035</strain>
    </source>
</reference>
<organism evidence="2 3">
    <name type="scientific">Hyunsoonleella jejuensis</name>
    <dbReference type="NCBI Taxonomy" id="419940"/>
    <lineage>
        <taxon>Bacteria</taxon>
        <taxon>Pseudomonadati</taxon>
        <taxon>Bacteroidota</taxon>
        <taxon>Flavobacteriia</taxon>
        <taxon>Flavobacteriales</taxon>
        <taxon>Flavobacteriaceae</taxon>
    </lineage>
</organism>
<dbReference type="RefSeq" id="WP_092578829.1">
    <property type="nucleotide sequence ID" value="NZ_FOFN01000002.1"/>
</dbReference>
<evidence type="ECO:0000259" key="1">
    <source>
        <dbReference type="PROSITE" id="PS51729"/>
    </source>
</evidence>
<dbReference type="SUPFAM" id="SSF55729">
    <property type="entry name" value="Acyl-CoA N-acyltransferases (Nat)"/>
    <property type="match status" value="1"/>
</dbReference>
<name>A0A1H9GRI0_9FLAO</name>
<protein>
    <recommendedName>
        <fullName evidence="1">N-acetyltransferase domain-containing protein</fullName>
    </recommendedName>
</protein>
<dbReference type="Gene3D" id="3.40.630.30">
    <property type="match status" value="1"/>
</dbReference>
<feature type="domain" description="N-acetyltransferase" evidence="1">
    <location>
        <begin position="9"/>
        <end position="94"/>
    </location>
</feature>
<gene>
    <name evidence="2" type="ORF">SAMN05421824_1894</name>
</gene>
<dbReference type="InterPro" id="IPR016181">
    <property type="entry name" value="Acyl_CoA_acyltransferase"/>
</dbReference>
<dbReference type="InterPro" id="IPR031165">
    <property type="entry name" value="GNAT_YJDJ"/>
</dbReference>
<dbReference type="OrthoDB" id="1149100at2"/>
<proteinExistence type="predicted"/>
<dbReference type="Proteomes" id="UP000198999">
    <property type="component" value="Unassembled WGS sequence"/>
</dbReference>
<dbReference type="Pfam" id="PF14542">
    <property type="entry name" value="Acetyltransf_CG"/>
    <property type="match status" value="1"/>
</dbReference>
<dbReference type="STRING" id="419940.SAMN05421824_1894"/>